<evidence type="ECO:0000313" key="2">
    <source>
        <dbReference type="EMBL" id="NYG06670.1"/>
    </source>
</evidence>
<evidence type="ECO:0000313" key="3">
    <source>
        <dbReference type="Proteomes" id="UP000573599"/>
    </source>
</evidence>
<comment type="caution">
    <text evidence="2">The sequence shown here is derived from an EMBL/GenBank/DDBJ whole genome shotgun (WGS) entry which is preliminary data.</text>
</comment>
<proteinExistence type="predicted"/>
<feature type="region of interest" description="Disordered" evidence="1">
    <location>
        <begin position="66"/>
        <end position="102"/>
    </location>
</feature>
<accession>A0A852WD96</accession>
<dbReference type="Proteomes" id="UP000573599">
    <property type="component" value="Unassembled WGS sequence"/>
</dbReference>
<evidence type="ECO:0000256" key="1">
    <source>
        <dbReference type="SAM" id="MobiDB-lite"/>
    </source>
</evidence>
<dbReference type="EMBL" id="JACCAB010000001">
    <property type="protein sequence ID" value="NYG06670.1"/>
    <property type="molecule type" value="Genomic_DNA"/>
</dbReference>
<organism evidence="2 3">
    <name type="scientific">Pedococcus badiiscoriae</name>
    <dbReference type="NCBI Taxonomy" id="642776"/>
    <lineage>
        <taxon>Bacteria</taxon>
        <taxon>Bacillati</taxon>
        <taxon>Actinomycetota</taxon>
        <taxon>Actinomycetes</taxon>
        <taxon>Micrococcales</taxon>
        <taxon>Intrasporangiaceae</taxon>
        <taxon>Pedococcus</taxon>
    </lineage>
</organism>
<reference evidence="2 3" key="1">
    <citation type="submission" date="2020-07" db="EMBL/GenBank/DDBJ databases">
        <title>Sequencing the genomes of 1000 actinobacteria strains.</title>
        <authorList>
            <person name="Klenk H.-P."/>
        </authorList>
    </citation>
    <scope>NUCLEOTIDE SEQUENCE [LARGE SCALE GENOMIC DNA]</scope>
    <source>
        <strain evidence="2 3">DSM 23987</strain>
    </source>
</reference>
<dbReference type="AlphaFoldDB" id="A0A852WD96"/>
<sequence>MAGFGFAFGAAVVVVEDEVVVEVVVARSVAVGAVAEDARVDGAAAGAAAEQAASAATAASPSAVDLTAYPGRGRRGRNGPVIGRSAGSREVPTGHPSAGPGS</sequence>
<keyword evidence="3" id="KW-1185">Reference proteome</keyword>
<gene>
    <name evidence="2" type="ORF">BJ986_001157</name>
</gene>
<name>A0A852WD96_9MICO</name>
<protein>
    <submittedName>
        <fullName evidence="2">Uncharacterized protein</fullName>
    </submittedName>
</protein>